<comment type="catalytic activity">
    <reaction evidence="8">
        <text>an all-trans-polyprenyl diphosphate + 1,4-dihydroxy-2-naphthoate + H(+) = a 2-demethylmenaquinol + CO2 + diphosphate</text>
        <dbReference type="Rhea" id="RHEA:26478"/>
        <dbReference type="Rhea" id="RHEA-COMP:9563"/>
        <dbReference type="Rhea" id="RHEA-COMP:9564"/>
        <dbReference type="ChEBI" id="CHEBI:11173"/>
        <dbReference type="ChEBI" id="CHEBI:15378"/>
        <dbReference type="ChEBI" id="CHEBI:16526"/>
        <dbReference type="ChEBI" id="CHEBI:33019"/>
        <dbReference type="ChEBI" id="CHEBI:55437"/>
        <dbReference type="ChEBI" id="CHEBI:58914"/>
        <dbReference type="EC" id="2.5.1.74"/>
    </reaction>
</comment>
<evidence type="ECO:0000256" key="1">
    <source>
        <dbReference type="ARBA" id="ARBA00004141"/>
    </source>
</evidence>
<comment type="similarity">
    <text evidence="8">Belongs to the MenA family. Type 1 subfamily.</text>
</comment>
<dbReference type="PATRIC" id="fig|909613.9.peg.1158"/>
<comment type="subcellular location">
    <subcellularLocation>
        <location evidence="8">Cell membrane</location>
        <topology evidence="8">Multi-pass membrane protein</topology>
    </subcellularLocation>
    <subcellularLocation>
        <location evidence="1">Membrane</location>
        <topology evidence="1">Multi-pass membrane protein</topology>
    </subcellularLocation>
</comment>
<dbReference type="Gene3D" id="1.10.357.140">
    <property type="entry name" value="UbiA prenyltransferase"/>
    <property type="match status" value="1"/>
</dbReference>
<reference evidence="10 11" key="1">
    <citation type="journal article" date="2014" name="Genome Announc.">
        <title>Draft Genome Sequence of the Antitrypanosomally Active Sponge-Associated Bacterium Actinokineospora sp. Strain EG49.</title>
        <authorList>
            <person name="Harjes J."/>
            <person name="Ryu T."/>
            <person name="Abdelmohsen U.R."/>
            <person name="Moitinho-Silva L."/>
            <person name="Horn H."/>
            <person name="Ravasi T."/>
            <person name="Hentschel U."/>
        </authorList>
    </citation>
    <scope>NUCLEOTIDE SEQUENCE [LARGE SCALE GENOMIC DNA]</scope>
    <source>
        <strain evidence="10 11">EG49</strain>
    </source>
</reference>
<dbReference type="InterPro" id="IPR026046">
    <property type="entry name" value="UBIAD1"/>
</dbReference>
<dbReference type="CDD" id="cd13962">
    <property type="entry name" value="PT_UbiA_UBIAD1"/>
    <property type="match status" value="1"/>
</dbReference>
<dbReference type="GO" id="GO:0009234">
    <property type="term" value="P:menaquinone biosynthetic process"/>
    <property type="evidence" value="ECO:0007669"/>
    <property type="project" value="UniProtKB-UniRule"/>
</dbReference>
<dbReference type="STRING" id="909613.UO65_1141"/>
<dbReference type="NCBIfam" id="TIGR00751">
    <property type="entry name" value="menA"/>
    <property type="match status" value="1"/>
</dbReference>
<sequence>MVGVVVAIGEDGGMATVAEWIEGARVRTLPNSVAPVLVGAGAAVAGGGFSWGRAVLALVVSLSLQVGVNYANDYSDGVRGTDADRVGPLRLVGSGVATPGSVKGAAFACFGIGAVAGLVLVALSGYWWLLLLGAVSIAGAWFYTGGDKPYGYSGWGEVAVFLFFGVFAVLGTEYVQTGRVSWVGVGGAVAMGGFSAAVLVANNLRDVPTDRVAGKNTLAVRLGEERTRVLYAALVVLPFLVSVALVLWTPWALVGVVAVVLVVPGLKLVLGKETGLNLIPVLKQTGLAMLLWAAVTTAVLALAR</sequence>
<accession>A0A8E2X391</accession>
<dbReference type="EC" id="2.5.1.74" evidence="8 9"/>
<feature type="transmembrane region" description="Helical" evidence="8">
    <location>
        <begin position="181"/>
        <end position="201"/>
    </location>
</feature>
<dbReference type="GO" id="GO:0042371">
    <property type="term" value="P:vitamin K biosynthetic process"/>
    <property type="evidence" value="ECO:0007669"/>
    <property type="project" value="TreeGrafter"/>
</dbReference>
<evidence type="ECO:0000256" key="2">
    <source>
        <dbReference type="ARBA" id="ARBA00022428"/>
    </source>
</evidence>
<evidence type="ECO:0000313" key="11">
    <source>
        <dbReference type="Proteomes" id="UP000019277"/>
    </source>
</evidence>
<keyword evidence="2 8" id="KW-0474">Menaquinone biosynthesis</keyword>
<feature type="transmembrane region" description="Helical" evidence="8">
    <location>
        <begin position="253"/>
        <end position="270"/>
    </location>
</feature>
<keyword evidence="3 8" id="KW-1003">Cell membrane</keyword>
<evidence type="ECO:0000256" key="5">
    <source>
        <dbReference type="ARBA" id="ARBA00022692"/>
    </source>
</evidence>
<organism evidence="10 11">
    <name type="scientific">Actinokineospora spheciospongiae</name>
    <dbReference type="NCBI Taxonomy" id="909613"/>
    <lineage>
        <taxon>Bacteria</taxon>
        <taxon>Bacillati</taxon>
        <taxon>Actinomycetota</taxon>
        <taxon>Actinomycetes</taxon>
        <taxon>Pseudonocardiales</taxon>
        <taxon>Pseudonocardiaceae</taxon>
        <taxon>Actinokineospora</taxon>
    </lineage>
</organism>
<dbReference type="HAMAP" id="MF_01937">
    <property type="entry name" value="MenA_1"/>
    <property type="match status" value="1"/>
</dbReference>
<proteinExistence type="inferred from homology"/>
<evidence type="ECO:0000256" key="3">
    <source>
        <dbReference type="ARBA" id="ARBA00022475"/>
    </source>
</evidence>
<dbReference type="GO" id="GO:0005886">
    <property type="term" value="C:plasma membrane"/>
    <property type="evidence" value="ECO:0007669"/>
    <property type="project" value="UniProtKB-SubCell"/>
</dbReference>
<dbReference type="AlphaFoldDB" id="W7JBP0"/>
<protein>
    <recommendedName>
        <fullName evidence="8 9">1,4-dihydroxy-2-naphthoate octaprenyltransferase</fullName>
        <shortName evidence="8">DHNA-octaprenyltransferase</shortName>
        <ecNumber evidence="8 9">2.5.1.74</ecNumber>
    </recommendedName>
</protein>
<keyword evidence="7 8" id="KW-0472">Membrane</keyword>
<dbReference type="PANTHER" id="PTHR13929">
    <property type="entry name" value="1,4-DIHYDROXY-2-NAPHTHOATE OCTAPRENYLTRANSFERASE"/>
    <property type="match status" value="1"/>
</dbReference>
<dbReference type="PIRSF" id="PIRSF005355">
    <property type="entry name" value="UBIAD1"/>
    <property type="match status" value="1"/>
</dbReference>
<gene>
    <name evidence="8" type="primary">menA</name>
    <name evidence="10" type="ORF">UO65_1141</name>
</gene>
<dbReference type="EMBL" id="AYXG01000043">
    <property type="protein sequence ID" value="EWC63464.1"/>
    <property type="molecule type" value="Genomic_DNA"/>
</dbReference>
<dbReference type="UniPathway" id="UPA00079">
    <property type="reaction ID" value="UER00168"/>
</dbReference>
<dbReference type="InterPro" id="IPR004657">
    <property type="entry name" value="MenA"/>
</dbReference>
<comment type="pathway">
    <text evidence="8">Quinol/quinone metabolism; menaquinone biosynthesis; menaquinol from 1,4-dihydroxy-2-naphthoate: step 1/2.</text>
</comment>
<evidence type="ECO:0000313" key="10">
    <source>
        <dbReference type="EMBL" id="EWC63464.1"/>
    </source>
</evidence>
<name>W7JBP0_9PSEU</name>
<keyword evidence="4 8" id="KW-0808">Transferase</keyword>
<comment type="caution">
    <text evidence="10">The sequence shown here is derived from an EMBL/GenBank/DDBJ whole genome shotgun (WGS) entry which is preliminary data.</text>
</comment>
<feature type="transmembrane region" description="Helical" evidence="8">
    <location>
        <begin position="229"/>
        <end position="247"/>
    </location>
</feature>
<keyword evidence="11" id="KW-1185">Reference proteome</keyword>
<dbReference type="PANTHER" id="PTHR13929:SF0">
    <property type="entry name" value="UBIA PRENYLTRANSFERASE DOMAIN-CONTAINING PROTEIN 1"/>
    <property type="match status" value="1"/>
</dbReference>
<dbReference type="Proteomes" id="UP000019277">
    <property type="component" value="Unassembled WGS sequence"/>
</dbReference>
<accession>W7JBP0</accession>
<evidence type="ECO:0000256" key="8">
    <source>
        <dbReference type="HAMAP-Rule" id="MF_01937"/>
    </source>
</evidence>
<dbReference type="InterPro" id="IPR000537">
    <property type="entry name" value="UbiA_prenyltransferase"/>
</dbReference>
<dbReference type="NCBIfam" id="NF004751">
    <property type="entry name" value="PRK06080.1-3"/>
    <property type="match status" value="1"/>
</dbReference>
<feature type="transmembrane region" description="Helical" evidence="8">
    <location>
        <begin position="155"/>
        <end position="175"/>
    </location>
</feature>
<evidence type="ECO:0000256" key="6">
    <source>
        <dbReference type="ARBA" id="ARBA00022989"/>
    </source>
</evidence>
<keyword evidence="6 8" id="KW-1133">Transmembrane helix</keyword>
<dbReference type="GO" id="GO:0046428">
    <property type="term" value="F:1,4-dihydroxy-2-naphthoate polyprenyltransferase activity"/>
    <property type="evidence" value="ECO:0007669"/>
    <property type="project" value="UniProtKB-UniRule"/>
</dbReference>
<feature type="transmembrane region" description="Helical" evidence="8">
    <location>
        <begin position="282"/>
        <end position="303"/>
    </location>
</feature>
<keyword evidence="5 8" id="KW-0812">Transmembrane</keyword>
<feature type="transmembrane region" description="Helical" evidence="8">
    <location>
        <begin position="126"/>
        <end position="143"/>
    </location>
</feature>
<feature type="transmembrane region" description="Helical" evidence="8">
    <location>
        <begin position="100"/>
        <end position="120"/>
    </location>
</feature>
<comment type="function">
    <text evidence="8">Conversion of 1,4-dihydroxy-2-naphthoate (DHNA) to demethylmenaquinone (DMK).</text>
</comment>
<evidence type="ECO:0000256" key="4">
    <source>
        <dbReference type="ARBA" id="ARBA00022679"/>
    </source>
</evidence>
<evidence type="ECO:0000256" key="7">
    <source>
        <dbReference type="ARBA" id="ARBA00023136"/>
    </source>
</evidence>
<evidence type="ECO:0000256" key="9">
    <source>
        <dbReference type="NCBIfam" id="TIGR00751"/>
    </source>
</evidence>
<dbReference type="InterPro" id="IPR044878">
    <property type="entry name" value="UbiA_sf"/>
</dbReference>
<dbReference type="Pfam" id="PF01040">
    <property type="entry name" value="UbiA"/>
    <property type="match status" value="1"/>
</dbReference>
<dbReference type="eggNOG" id="COG1575">
    <property type="taxonomic scope" value="Bacteria"/>
</dbReference>